<comment type="similarity">
    <text evidence="3">Belongs to the peroxisomal targeting signal receptor family.</text>
</comment>
<dbReference type="Proteomes" id="UP000006310">
    <property type="component" value="Chromosome 1"/>
</dbReference>
<evidence type="ECO:0000256" key="2">
    <source>
        <dbReference type="ARBA" id="ARBA00004496"/>
    </source>
</evidence>
<dbReference type="HOGENOM" id="CLU_013516_3_0_1"/>
<dbReference type="GO" id="GO:0030674">
    <property type="term" value="F:protein-macromolecule adaptor activity"/>
    <property type="evidence" value="ECO:0007669"/>
    <property type="project" value="EnsemblFungi"/>
</dbReference>
<reference evidence="10 11" key="1">
    <citation type="journal article" date="2011" name="Proc. Natl. Acad. Sci. U.S.A.">
        <title>Evolutionary erosion of yeast sex chromosomes by mating-type switching accidents.</title>
        <authorList>
            <person name="Gordon J.L."/>
            <person name="Armisen D."/>
            <person name="Proux-Wera E."/>
            <person name="Oheigeartaigh S.S."/>
            <person name="Byrne K.P."/>
            <person name="Wolfe K.H."/>
        </authorList>
    </citation>
    <scope>NUCLEOTIDE SEQUENCE [LARGE SCALE GENOMIC DNA]</scope>
    <source>
        <strain evidence="11">ATCC MYA-139 / BCRC 22969 / CBS 8797 / CCRC 22969 / KCTC 17520 / NBRC 10181 / NCYC 3082</strain>
    </source>
</reference>
<evidence type="ECO:0000256" key="8">
    <source>
        <dbReference type="PROSITE-ProRule" id="PRU00339"/>
    </source>
</evidence>
<dbReference type="KEGG" id="kng:KNAG_0A04120"/>
<dbReference type="PANTHER" id="PTHR10130:SF0">
    <property type="entry name" value="GH08708P"/>
    <property type="match status" value="1"/>
</dbReference>
<dbReference type="InterPro" id="IPR019734">
    <property type="entry name" value="TPR_rpt"/>
</dbReference>
<dbReference type="GO" id="GO:0140597">
    <property type="term" value="F:protein carrier chaperone"/>
    <property type="evidence" value="ECO:0007669"/>
    <property type="project" value="EnsemblFungi"/>
</dbReference>
<feature type="region of interest" description="Disordered" evidence="9">
    <location>
        <begin position="66"/>
        <end position="126"/>
    </location>
</feature>
<feature type="region of interest" description="Disordered" evidence="9">
    <location>
        <begin position="15"/>
        <end position="53"/>
    </location>
</feature>
<evidence type="ECO:0000256" key="6">
    <source>
        <dbReference type="ARBA" id="ARBA00022803"/>
    </source>
</evidence>
<dbReference type="OMA" id="WEEQFKQ"/>
<evidence type="ECO:0000313" key="10">
    <source>
        <dbReference type="EMBL" id="CCK68091.1"/>
    </source>
</evidence>
<feature type="repeat" description="TPR" evidence="8">
    <location>
        <begin position="480"/>
        <end position="513"/>
    </location>
</feature>
<evidence type="ECO:0000313" key="11">
    <source>
        <dbReference type="Proteomes" id="UP000006310"/>
    </source>
</evidence>
<evidence type="ECO:0000256" key="4">
    <source>
        <dbReference type="ARBA" id="ARBA00022490"/>
    </source>
</evidence>
<dbReference type="Gene3D" id="1.25.40.10">
    <property type="entry name" value="Tetratricopeptide repeat domain"/>
    <property type="match status" value="1"/>
</dbReference>
<feature type="compositionally biased region" description="Polar residues" evidence="9">
    <location>
        <begin position="66"/>
        <end position="98"/>
    </location>
</feature>
<dbReference type="SMART" id="SM00028">
    <property type="entry name" value="TPR"/>
    <property type="match status" value="4"/>
</dbReference>
<dbReference type="InterPro" id="IPR024111">
    <property type="entry name" value="PEX5/PEX5L"/>
</dbReference>
<comment type="subcellular location">
    <subcellularLocation>
        <location evidence="2">Cytoplasm</location>
    </subcellularLocation>
    <subcellularLocation>
        <location evidence="1">Peroxisome</location>
    </subcellularLocation>
</comment>
<dbReference type="SUPFAM" id="SSF48452">
    <property type="entry name" value="TPR-like"/>
    <property type="match status" value="1"/>
</dbReference>
<accession>J7S3N9</accession>
<dbReference type="OrthoDB" id="10006023at2759"/>
<dbReference type="PROSITE" id="PS50005">
    <property type="entry name" value="TPR"/>
    <property type="match status" value="3"/>
</dbReference>
<keyword evidence="5" id="KW-0677">Repeat</keyword>
<dbReference type="STRING" id="1071383.J7S3N9"/>
<evidence type="ECO:0000256" key="5">
    <source>
        <dbReference type="ARBA" id="ARBA00022737"/>
    </source>
</evidence>
<dbReference type="PANTHER" id="PTHR10130">
    <property type="entry name" value="PEROXISOMAL TARGETING SIGNAL 1 RECEPTOR PEX5"/>
    <property type="match status" value="1"/>
</dbReference>
<keyword evidence="11" id="KW-1185">Reference proteome</keyword>
<gene>
    <name evidence="10" type="primary">KNAG0A04120</name>
    <name evidence="10" type="ordered locus">KNAG_0A04120</name>
</gene>
<dbReference type="InterPro" id="IPR011990">
    <property type="entry name" value="TPR-like_helical_dom_sf"/>
</dbReference>
<dbReference type="GeneID" id="34523726"/>
<evidence type="ECO:0000256" key="7">
    <source>
        <dbReference type="ARBA" id="ARBA00023140"/>
    </source>
</evidence>
<dbReference type="AlphaFoldDB" id="J7S3N9"/>
<dbReference type="GO" id="GO:0005829">
    <property type="term" value="C:cytosol"/>
    <property type="evidence" value="ECO:0007669"/>
    <property type="project" value="EnsemblFungi"/>
</dbReference>
<dbReference type="GO" id="GO:0005782">
    <property type="term" value="C:peroxisomal matrix"/>
    <property type="evidence" value="ECO:0007669"/>
    <property type="project" value="EnsemblFungi"/>
</dbReference>
<feature type="repeat" description="TPR" evidence="8">
    <location>
        <begin position="446"/>
        <end position="479"/>
    </location>
</feature>
<organism evidence="10 11">
    <name type="scientific">Huiozyma naganishii (strain ATCC MYA-139 / BCRC 22969 / CBS 8797 / KCTC 17520 / NBRC 10181 / NCYC 3082 / Yp74L-3)</name>
    <name type="common">Yeast</name>
    <name type="synonym">Kazachstania naganishii</name>
    <dbReference type="NCBI Taxonomy" id="1071383"/>
    <lineage>
        <taxon>Eukaryota</taxon>
        <taxon>Fungi</taxon>
        <taxon>Dikarya</taxon>
        <taxon>Ascomycota</taxon>
        <taxon>Saccharomycotina</taxon>
        <taxon>Saccharomycetes</taxon>
        <taxon>Saccharomycetales</taxon>
        <taxon>Saccharomycetaceae</taxon>
        <taxon>Huiozyma</taxon>
    </lineage>
</organism>
<dbReference type="RefSeq" id="XP_022462337.1">
    <property type="nucleotide sequence ID" value="XM_022608452.1"/>
</dbReference>
<reference evidence="11" key="2">
    <citation type="submission" date="2012-08" db="EMBL/GenBank/DDBJ databases">
        <title>Genome sequence of Kazachstania naganishii.</title>
        <authorList>
            <person name="Gordon J.L."/>
            <person name="Armisen D."/>
            <person name="Proux-Wera E."/>
            <person name="OhEigeartaigh S.S."/>
            <person name="Byrne K.P."/>
            <person name="Wolfe K.H."/>
        </authorList>
    </citation>
    <scope>NUCLEOTIDE SEQUENCE [LARGE SCALE GENOMIC DNA]</scope>
    <source>
        <strain evidence="11">ATCC MYA-139 / BCRC 22969 / CBS 8797 / CCRC 22969 / KCTC 17520 / NBRC 10181 / NCYC 3082</strain>
    </source>
</reference>
<evidence type="ECO:0000256" key="3">
    <source>
        <dbReference type="ARBA" id="ARBA00005348"/>
    </source>
</evidence>
<dbReference type="Pfam" id="PF13181">
    <property type="entry name" value="TPR_8"/>
    <property type="match status" value="1"/>
</dbReference>
<dbReference type="GO" id="GO:0016560">
    <property type="term" value="P:protein import into peroxisome matrix, docking"/>
    <property type="evidence" value="ECO:0007669"/>
    <property type="project" value="EnsemblFungi"/>
</dbReference>
<protein>
    <submittedName>
        <fullName evidence="10">Uncharacterized protein</fullName>
    </submittedName>
</protein>
<name>J7S3N9_HUIN7</name>
<dbReference type="EMBL" id="HE978314">
    <property type="protein sequence ID" value="CCK68091.1"/>
    <property type="molecule type" value="Genomic_DNA"/>
</dbReference>
<dbReference type="GO" id="GO:0005778">
    <property type="term" value="C:peroxisomal membrane"/>
    <property type="evidence" value="ECO:0007669"/>
    <property type="project" value="EnsemblFungi"/>
</dbReference>
<evidence type="ECO:0000256" key="9">
    <source>
        <dbReference type="SAM" id="MobiDB-lite"/>
    </source>
</evidence>
<keyword evidence="7" id="KW-0576">Peroxisome</keyword>
<dbReference type="eggNOG" id="KOG1125">
    <property type="taxonomic scope" value="Eukaryota"/>
</dbReference>
<keyword evidence="6 8" id="KW-0802">TPR repeat</keyword>
<keyword evidence="4" id="KW-0963">Cytoplasm</keyword>
<proteinExistence type="inferred from homology"/>
<feature type="repeat" description="TPR" evidence="8">
    <location>
        <begin position="333"/>
        <end position="366"/>
    </location>
</feature>
<dbReference type="Pfam" id="PF13432">
    <property type="entry name" value="TPR_16"/>
    <property type="match status" value="1"/>
</dbReference>
<dbReference type="GO" id="GO:1990429">
    <property type="term" value="C:peroxisomal importomer complex"/>
    <property type="evidence" value="ECO:0007669"/>
    <property type="project" value="EnsemblFungi"/>
</dbReference>
<evidence type="ECO:0000256" key="1">
    <source>
        <dbReference type="ARBA" id="ARBA00004275"/>
    </source>
</evidence>
<sequence length="602" mass="68141">MNATSCSVNNNPLAQISKHTQDNGGFVGGRPLGNVGSSTSLESDQFRTKHNAVSEQNRHQMNHFMNNTGFTSPPASLQMGQQPALQSWSSSQVPTMQSLGHHHLTQQQQQQHHRSAMPMSPSSTNLQMRQNDWSEEFQLHNDNCNASSVSISMSQLQQLRSPDGTVGNMTPMHFQPRGYTRYNNSSNAAVINAHQRQAAAPLEQQADWDEQFDELEKEVTESLHIDEKSAEKQNEVQKEEVTVDADYQSEFQHVWDSIHQDGEDVMPNHLNGQTYFNSRQLGNIKYDFENSKNEYLNNPNAYEIGCILMENGAKLSEAAMAFEAAVQEKEQHIDAWLKLGLVQIQNEKEINGISALENCLKLDPNNLDAMKNLAISYINEGYDASAFTILNKWIETKYSTIDTSSPEIITDGHKLVESEMEDPLSLSEKITKRFLKLANQLPVVDSDVQLCLGLLFYANDDFNKTIDCFKTALQVNPNDELMWNRLGAALANSNRSEESIKAYHRALQLKPSFVRARYNLAVSSMNIGCYKEAVEHLLTALSMHEVEGLRQKDKDSHHYSNYNNDNILETLKRAFIAMNRNDLLQKVMPGMDLNEFHSEFNF</sequence>
<dbReference type="GO" id="GO:0005052">
    <property type="term" value="F:peroxisome matrix targeting signal-1 binding"/>
    <property type="evidence" value="ECO:0007669"/>
    <property type="project" value="EnsemblFungi"/>
</dbReference>